<protein>
    <recommendedName>
        <fullName evidence="4">Type VI secretion-associated protein, VC_A0118 family</fullName>
    </recommendedName>
</protein>
<gene>
    <name evidence="2" type="ORF">CZ814_03258</name>
</gene>
<keyword evidence="1" id="KW-0732">Signal</keyword>
<organism evidence="2 3">
    <name type="scientific">Photobacterium toruni</name>
    <dbReference type="NCBI Taxonomy" id="1935446"/>
    <lineage>
        <taxon>Bacteria</taxon>
        <taxon>Pseudomonadati</taxon>
        <taxon>Pseudomonadota</taxon>
        <taxon>Gammaproteobacteria</taxon>
        <taxon>Vibrionales</taxon>
        <taxon>Vibrionaceae</taxon>
        <taxon>Photobacterium</taxon>
    </lineage>
</organism>
<evidence type="ECO:0000313" key="2">
    <source>
        <dbReference type="EMBL" id="SKA52126.1"/>
    </source>
</evidence>
<name>A0A1T4UHP6_9GAMM</name>
<evidence type="ECO:0000313" key="3">
    <source>
        <dbReference type="Proteomes" id="UP000191116"/>
    </source>
</evidence>
<dbReference type="EMBL" id="FUWP01000024">
    <property type="protein sequence ID" value="SKA52126.1"/>
    <property type="molecule type" value="Genomic_DNA"/>
</dbReference>
<dbReference type="AlphaFoldDB" id="A0A1T4UHP6"/>
<dbReference type="Proteomes" id="UP000191116">
    <property type="component" value="Unassembled WGS sequence"/>
</dbReference>
<accession>A0A1T4UHP6</accession>
<dbReference type="Pfam" id="PF11319">
    <property type="entry name" value="VasI"/>
    <property type="match status" value="1"/>
</dbReference>
<evidence type="ECO:0008006" key="4">
    <source>
        <dbReference type="Google" id="ProtNLM"/>
    </source>
</evidence>
<dbReference type="OrthoDB" id="7831428at2"/>
<evidence type="ECO:0000256" key="1">
    <source>
        <dbReference type="SAM" id="SignalP"/>
    </source>
</evidence>
<sequence>MIMKWIVLSSSLTFASGLVSAQPILSVTFAQANQCRDIESKLERLQCFDEVFNTPVTAVKTPTSLNTVQYPSSWIRAVNSEKSRGDTKGFIFNQQDKDKDKDNELSRMWLTETATNISLQGKTSMAPILMLTCFEKISRIQLILPQPIQAGRVTISIPGSPVVTQDWISDNSGYLLRSGRGIPAIDVIKAMISAPQLILRSDVAGIDNLEFDNKNLAEVIKPMREICRW</sequence>
<dbReference type="InterPro" id="IPR017738">
    <property type="entry name" value="T6SS-assoc_VCA0118"/>
</dbReference>
<proteinExistence type="predicted"/>
<reference evidence="2 3" key="1">
    <citation type="submission" date="2017-02" db="EMBL/GenBank/DDBJ databases">
        <authorList>
            <person name="Peterson S.W."/>
        </authorList>
    </citation>
    <scope>NUCLEOTIDE SEQUENCE [LARGE SCALE GENOMIC DNA]</scope>
    <source>
        <strain evidence="2 3">CECT 9189</strain>
    </source>
</reference>
<feature type="chain" id="PRO_5012029729" description="Type VI secretion-associated protein, VC_A0118 family" evidence="1">
    <location>
        <begin position="22"/>
        <end position="229"/>
    </location>
</feature>
<dbReference type="NCBIfam" id="TIGR03360">
    <property type="entry name" value="VI_minor_1"/>
    <property type="match status" value="1"/>
</dbReference>
<feature type="signal peptide" evidence="1">
    <location>
        <begin position="1"/>
        <end position="21"/>
    </location>
</feature>